<dbReference type="InterPro" id="IPR001608">
    <property type="entry name" value="Ala_racemase_N"/>
</dbReference>
<dbReference type="EMBL" id="QWIM01000662">
    <property type="protein sequence ID" value="RMY32151.1"/>
    <property type="molecule type" value="Genomic_DNA"/>
</dbReference>
<dbReference type="FunFam" id="3.20.20.10:FF:000007">
    <property type="entry name" value="Pyridoxal phosphate homeostasis protein"/>
    <property type="match status" value="1"/>
</dbReference>
<organism evidence="6 9">
    <name type="scientific">Hortaea werneckii</name>
    <name type="common">Black yeast</name>
    <name type="synonym">Cladosporium werneckii</name>
    <dbReference type="NCBI Taxonomy" id="91943"/>
    <lineage>
        <taxon>Eukaryota</taxon>
        <taxon>Fungi</taxon>
        <taxon>Dikarya</taxon>
        <taxon>Ascomycota</taxon>
        <taxon>Pezizomycotina</taxon>
        <taxon>Dothideomycetes</taxon>
        <taxon>Dothideomycetidae</taxon>
        <taxon>Mycosphaerellales</taxon>
        <taxon>Teratosphaeriaceae</taxon>
        <taxon>Hortaea</taxon>
    </lineage>
</organism>
<evidence type="ECO:0000256" key="2">
    <source>
        <dbReference type="HAMAP-Rule" id="MF_03225"/>
    </source>
</evidence>
<dbReference type="PROSITE" id="PS01211">
    <property type="entry name" value="UPF0001"/>
    <property type="match status" value="1"/>
</dbReference>
<sequence>MSSDGVTDTEHTMQINPQRAQVLAENLSNVLQRVDSVAAGRKACSLCPPAISRKARIQVRLIAVSKLKTANDILALHEKPNGHLDFGENYAQELTEKAGLLPRSIQWHMIGALQTNKCKPLAEQVSNLYCVSSVDSSKKADALEKGRAALAEKQDLPAKLRVLVQVNTSGEPEKSGVEPDQAAELCRHVREKCPHLHLAGVMTIGAIARSQASNSAESINEDFVCLREVRDKVVQELGIAREELELSMGMSSDFEAAIAQGSDEVRIGTTIFGDRPQKKDAKIKDERAEEK</sequence>
<reference evidence="8 9" key="1">
    <citation type="journal article" date="2018" name="BMC Genomics">
        <title>Genomic evidence for intraspecific hybridization in a clonal and extremely halotolerant yeast.</title>
        <authorList>
            <person name="Gostincar C."/>
            <person name="Stajich J.E."/>
            <person name="Zupancic J."/>
            <person name="Zalar P."/>
            <person name="Gunde-Cimerman N."/>
        </authorList>
    </citation>
    <scope>NUCLEOTIDE SEQUENCE [LARGE SCALE GENOMIC DNA]</scope>
    <source>
        <strain evidence="7 8">EXF-6651</strain>
        <strain evidence="6 9">EXF-6654</strain>
    </source>
</reference>
<dbReference type="SUPFAM" id="SSF51419">
    <property type="entry name" value="PLP-binding barrel"/>
    <property type="match status" value="1"/>
</dbReference>
<dbReference type="Gene3D" id="3.20.20.10">
    <property type="entry name" value="Alanine racemase"/>
    <property type="match status" value="1"/>
</dbReference>
<feature type="modified residue" description="N6-(pyridoxal phosphate)lysine" evidence="2">
    <location>
        <position position="66"/>
    </location>
</feature>
<evidence type="ECO:0000256" key="3">
    <source>
        <dbReference type="RuleBase" id="RU004514"/>
    </source>
</evidence>
<comment type="similarity">
    <text evidence="2 3">Belongs to the pyridoxal phosphate-binding protein YggS/PROSC family.</text>
</comment>
<protein>
    <recommendedName>
        <fullName evidence="2">Pyridoxal phosphate homeostasis protein</fullName>
        <shortName evidence="2">PLP homeostasis protein</shortName>
    </recommendedName>
</protein>
<keyword evidence="1 2" id="KW-0663">Pyridoxal phosphate</keyword>
<dbReference type="VEuPathDB" id="FungiDB:BTJ68_10500"/>
<dbReference type="NCBIfam" id="TIGR00044">
    <property type="entry name" value="YggS family pyridoxal phosphate-dependent enzyme"/>
    <property type="match status" value="1"/>
</dbReference>
<comment type="caution">
    <text evidence="6">The sequence shown here is derived from an EMBL/GenBank/DDBJ whole genome shotgun (WGS) entry which is preliminary data.</text>
</comment>
<feature type="compositionally biased region" description="Basic and acidic residues" evidence="4">
    <location>
        <begin position="275"/>
        <end position="291"/>
    </location>
</feature>
<comment type="function">
    <text evidence="2">Pyridoxal 5'-phosphate (PLP)-binding protein, which may be involved in intracellular homeostatic regulation of pyridoxal 5'-phosphate (PLP), the active form of vitamin B6.</text>
</comment>
<dbReference type="Proteomes" id="UP000276864">
    <property type="component" value="Unassembled WGS sequence"/>
</dbReference>
<feature type="region of interest" description="Disordered" evidence="4">
    <location>
        <begin position="268"/>
        <end position="291"/>
    </location>
</feature>
<evidence type="ECO:0000259" key="5">
    <source>
        <dbReference type="Pfam" id="PF01168"/>
    </source>
</evidence>
<dbReference type="HAMAP" id="MF_02087">
    <property type="entry name" value="PLP_homeostasis"/>
    <property type="match status" value="1"/>
</dbReference>
<dbReference type="AlphaFoldDB" id="A0A3M6Z2G3"/>
<dbReference type="GO" id="GO:0030170">
    <property type="term" value="F:pyridoxal phosphate binding"/>
    <property type="evidence" value="ECO:0007669"/>
    <property type="project" value="UniProtKB-UniRule"/>
</dbReference>
<dbReference type="PANTHER" id="PTHR10146">
    <property type="entry name" value="PROLINE SYNTHETASE CO-TRANSCRIBED BACTERIAL HOMOLOG PROTEIN"/>
    <property type="match status" value="1"/>
</dbReference>
<dbReference type="Pfam" id="PF01168">
    <property type="entry name" value="Ala_racemase_N"/>
    <property type="match status" value="1"/>
</dbReference>
<dbReference type="PANTHER" id="PTHR10146:SF14">
    <property type="entry name" value="PYRIDOXAL PHOSPHATE HOMEOSTASIS PROTEIN"/>
    <property type="match status" value="1"/>
</dbReference>
<dbReference type="InterPro" id="IPR011078">
    <property type="entry name" value="PyrdxlP_homeostasis"/>
</dbReference>
<evidence type="ECO:0000313" key="9">
    <source>
        <dbReference type="Proteomes" id="UP000282582"/>
    </source>
</evidence>
<dbReference type="InterPro" id="IPR029066">
    <property type="entry name" value="PLP-binding_barrel"/>
</dbReference>
<evidence type="ECO:0000313" key="7">
    <source>
        <dbReference type="EMBL" id="RMY32151.1"/>
    </source>
</evidence>
<evidence type="ECO:0000256" key="1">
    <source>
        <dbReference type="ARBA" id="ARBA00022898"/>
    </source>
</evidence>
<evidence type="ECO:0000313" key="8">
    <source>
        <dbReference type="Proteomes" id="UP000276864"/>
    </source>
</evidence>
<dbReference type="Proteomes" id="UP000282582">
    <property type="component" value="Unassembled WGS sequence"/>
</dbReference>
<gene>
    <name evidence="7" type="ORF">D0866_06803</name>
    <name evidence="6" type="ORF">D0868_04235</name>
</gene>
<evidence type="ECO:0000256" key="4">
    <source>
        <dbReference type="SAM" id="MobiDB-lite"/>
    </source>
</evidence>
<accession>A0A3M6Z2G3</accession>
<feature type="domain" description="Alanine racemase N-terminal" evidence="5">
    <location>
        <begin position="53"/>
        <end position="276"/>
    </location>
</feature>
<evidence type="ECO:0000313" key="6">
    <source>
        <dbReference type="EMBL" id="RMY09464.1"/>
    </source>
</evidence>
<name>A0A3M6Z2G3_HORWE</name>
<dbReference type="EMBL" id="QWIK01000262">
    <property type="protein sequence ID" value="RMY09464.1"/>
    <property type="molecule type" value="Genomic_DNA"/>
</dbReference>
<dbReference type="CDD" id="cd06822">
    <property type="entry name" value="PLPDE_III_YBL036c_euk"/>
    <property type="match status" value="1"/>
</dbReference>
<proteinExistence type="inferred from homology"/>